<feature type="chain" id="PRO_5007873407" description="Serine aminopeptidase S33 domain-containing protein" evidence="1">
    <location>
        <begin position="23"/>
        <end position="373"/>
    </location>
</feature>
<dbReference type="Pfam" id="PF12146">
    <property type="entry name" value="Hydrolase_4"/>
    <property type="match status" value="1"/>
</dbReference>
<accession>A0A166FMX5</accession>
<dbReference type="AlphaFoldDB" id="A0A166FMX5"/>
<protein>
    <recommendedName>
        <fullName evidence="2">Serine aminopeptidase S33 domain-containing protein</fullName>
    </recommendedName>
</protein>
<feature type="domain" description="Serine aminopeptidase S33" evidence="2">
    <location>
        <begin position="127"/>
        <end position="312"/>
    </location>
</feature>
<proteinExistence type="predicted"/>
<organism evidence="3 4">
    <name type="scientific">Sistotremastrum suecicum HHB10207 ss-3</name>
    <dbReference type="NCBI Taxonomy" id="1314776"/>
    <lineage>
        <taxon>Eukaryota</taxon>
        <taxon>Fungi</taxon>
        <taxon>Dikarya</taxon>
        <taxon>Basidiomycota</taxon>
        <taxon>Agaricomycotina</taxon>
        <taxon>Agaricomycetes</taxon>
        <taxon>Sistotremastrales</taxon>
        <taxon>Sistotremastraceae</taxon>
        <taxon>Sistotremastrum</taxon>
    </lineage>
</organism>
<dbReference type="EMBL" id="KV428028">
    <property type="protein sequence ID" value="KZT40827.1"/>
    <property type="molecule type" value="Genomic_DNA"/>
</dbReference>
<dbReference type="SUPFAM" id="SSF53474">
    <property type="entry name" value="alpha/beta-Hydrolases"/>
    <property type="match status" value="1"/>
</dbReference>
<dbReference type="Gene3D" id="3.40.50.1820">
    <property type="entry name" value="alpha/beta hydrolase"/>
    <property type="match status" value="1"/>
</dbReference>
<feature type="signal peptide" evidence="1">
    <location>
        <begin position="1"/>
        <end position="22"/>
    </location>
</feature>
<evidence type="ECO:0000313" key="4">
    <source>
        <dbReference type="Proteomes" id="UP000076798"/>
    </source>
</evidence>
<gene>
    <name evidence="3" type="ORF">SISSUDRAFT_1031702</name>
</gene>
<reference evidence="3 4" key="1">
    <citation type="journal article" date="2016" name="Mol. Biol. Evol.">
        <title>Comparative Genomics of Early-Diverging Mushroom-Forming Fungi Provides Insights into the Origins of Lignocellulose Decay Capabilities.</title>
        <authorList>
            <person name="Nagy L.G."/>
            <person name="Riley R."/>
            <person name="Tritt A."/>
            <person name="Adam C."/>
            <person name="Daum C."/>
            <person name="Floudas D."/>
            <person name="Sun H."/>
            <person name="Yadav J.S."/>
            <person name="Pangilinan J."/>
            <person name="Larsson K.H."/>
            <person name="Matsuura K."/>
            <person name="Barry K."/>
            <person name="Labutti K."/>
            <person name="Kuo R."/>
            <person name="Ohm R.A."/>
            <person name="Bhattacharya S.S."/>
            <person name="Shirouzu T."/>
            <person name="Yoshinaga Y."/>
            <person name="Martin F.M."/>
            <person name="Grigoriev I.V."/>
            <person name="Hibbett D.S."/>
        </authorList>
    </citation>
    <scope>NUCLEOTIDE SEQUENCE [LARGE SCALE GENOMIC DNA]</scope>
    <source>
        <strain evidence="3 4">HHB10207 ss-3</strain>
    </source>
</reference>
<dbReference type="InterPro" id="IPR022742">
    <property type="entry name" value="Hydrolase_4"/>
</dbReference>
<dbReference type="Proteomes" id="UP000076798">
    <property type="component" value="Unassembled WGS sequence"/>
</dbReference>
<dbReference type="InterPro" id="IPR029058">
    <property type="entry name" value="AB_hydrolase_fold"/>
</dbReference>
<evidence type="ECO:0000256" key="1">
    <source>
        <dbReference type="SAM" id="SignalP"/>
    </source>
</evidence>
<evidence type="ECO:0000259" key="2">
    <source>
        <dbReference type="Pfam" id="PF12146"/>
    </source>
</evidence>
<sequence>MGKMLSQYLLSLFIAFSSFAAAQTCTSLTIPVNIEAQTAHITIPEPVDQSALTAFFVNLSTHSIDYPNTIINGTRQLKAQYKIAGKLCTPKNVKPNGTLEFATHGVAFTHAWWEVDGDNSEFNYAAKAVASGHSIFYYDRLGTGFSSLPDGIQEVQSTVQVEIAHALVQYLRQGKTGHKFGKLIGVGHSFGSVITVGVTVKYPKDFDDVVLTGFAIGDPVAPFVGAASFGAAIASEAIPTLNTPSSYVVPGTISSYQANFLQYPNYDPAVIAAQFKIRGTATLGEFTTLTTPVAPATDFTGRVLVVTGITDSFFCGGNCAEKINGTTPPNLVAGLYPATSNFSSYVPLNTGHGINVHFSAPTTYDIIEKWIGA</sequence>
<keyword evidence="1" id="KW-0732">Signal</keyword>
<dbReference type="OrthoDB" id="1743579at2759"/>
<name>A0A166FMX5_9AGAM</name>
<keyword evidence="4" id="KW-1185">Reference proteome</keyword>
<evidence type="ECO:0000313" key="3">
    <source>
        <dbReference type="EMBL" id="KZT40827.1"/>
    </source>
</evidence>